<gene>
    <name evidence="7" type="ORF">IAA37_06170</name>
</gene>
<dbReference type="SMART" id="SM00220">
    <property type="entry name" value="S_TKc"/>
    <property type="match status" value="1"/>
</dbReference>
<sequence>MTETRNELFDYIDRSLKNNFEKTAVLKESEKSSIYLYTHTKSGEKIIERISKNRNDEVFRAVRNKDIENFATVLEVCSTDNALITLEKYIEGENLEATISDGILDLKTACRYAYQICNALSGLHAQNVIHRDIKPANIIIGNDANAYLIDLSIARMQNAESDLDTESLGTAGYAAPEQYGIIQSNRATDIYALGIVLNKMLTGVHPSIKIPGGPIGRIIKKTTSIQISKRFSDARQLQKKLKRFI</sequence>
<dbReference type="SUPFAM" id="SSF56112">
    <property type="entry name" value="Protein kinase-like (PK-like)"/>
    <property type="match status" value="1"/>
</dbReference>
<dbReference type="PANTHER" id="PTHR24351">
    <property type="entry name" value="RIBOSOMAL PROTEIN S6 KINASE"/>
    <property type="match status" value="1"/>
</dbReference>
<protein>
    <submittedName>
        <fullName evidence="7">Protein kinase</fullName>
    </submittedName>
</protein>
<evidence type="ECO:0000256" key="3">
    <source>
        <dbReference type="ARBA" id="ARBA00022741"/>
    </source>
</evidence>
<dbReference type="InterPro" id="IPR000719">
    <property type="entry name" value="Prot_kinase_dom"/>
</dbReference>
<dbReference type="AlphaFoldDB" id="A0A9D2MIJ0"/>
<evidence type="ECO:0000313" key="7">
    <source>
        <dbReference type="EMBL" id="HJB75242.1"/>
    </source>
</evidence>
<evidence type="ECO:0000256" key="2">
    <source>
        <dbReference type="ARBA" id="ARBA00022679"/>
    </source>
</evidence>
<evidence type="ECO:0000256" key="1">
    <source>
        <dbReference type="ARBA" id="ARBA00022527"/>
    </source>
</evidence>
<dbReference type="GO" id="GO:0004674">
    <property type="term" value="F:protein serine/threonine kinase activity"/>
    <property type="evidence" value="ECO:0007669"/>
    <property type="project" value="UniProtKB-KW"/>
</dbReference>
<dbReference type="Proteomes" id="UP000823877">
    <property type="component" value="Unassembled WGS sequence"/>
</dbReference>
<dbReference type="Gene3D" id="1.10.510.10">
    <property type="entry name" value="Transferase(Phosphotransferase) domain 1"/>
    <property type="match status" value="1"/>
</dbReference>
<dbReference type="InterPro" id="IPR011009">
    <property type="entry name" value="Kinase-like_dom_sf"/>
</dbReference>
<dbReference type="PROSITE" id="PS50011">
    <property type="entry name" value="PROTEIN_KINASE_DOM"/>
    <property type="match status" value="1"/>
</dbReference>
<reference evidence="7" key="2">
    <citation type="submission" date="2021-04" db="EMBL/GenBank/DDBJ databases">
        <authorList>
            <person name="Gilroy R."/>
        </authorList>
    </citation>
    <scope>NUCLEOTIDE SEQUENCE</scope>
    <source>
        <strain evidence="7">CHK188-16595</strain>
    </source>
</reference>
<name>A0A9D2MIJ0_9FIRM</name>
<reference evidence="7" key="1">
    <citation type="journal article" date="2021" name="PeerJ">
        <title>Extensive microbial diversity within the chicken gut microbiome revealed by metagenomics and culture.</title>
        <authorList>
            <person name="Gilroy R."/>
            <person name="Ravi A."/>
            <person name="Getino M."/>
            <person name="Pursley I."/>
            <person name="Horton D.L."/>
            <person name="Alikhan N.F."/>
            <person name="Baker D."/>
            <person name="Gharbi K."/>
            <person name="Hall N."/>
            <person name="Watson M."/>
            <person name="Adriaenssens E.M."/>
            <person name="Foster-Nyarko E."/>
            <person name="Jarju S."/>
            <person name="Secka A."/>
            <person name="Antonio M."/>
            <person name="Oren A."/>
            <person name="Chaudhuri R.R."/>
            <person name="La Ragione R."/>
            <person name="Hildebrand F."/>
            <person name="Pallen M.J."/>
        </authorList>
    </citation>
    <scope>NUCLEOTIDE SEQUENCE</scope>
    <source>
        <strain evidence="7">CHK188-16595</strain>
    </source>
</reference>
<evidence type="ECO:0000259" key="6">
    <source>
        <dbReference type="PROSITE" id="PS50011"/>
    </source>
</evidence>
<feature type="domain" description="Protein kinase" evidence="6">
    <location>
        <begin position="20"/>
        <end position="245"/>
    </location>
</feature>
<dbReference type="Pfam" id="PF00069">
    <property type="entry name" value="Pkinase"/>
    <property type="match status" value="1"/>
</dbReference>
<dbReference type="GO" id="GO:0005524">
    <property type="term" value="F:ATP binding"/>
    <property type="evidence" value="ECO:0007669"/>
    <property type="project" value="UniProtKB-KW"/>
</dbReference>
<evidence type="ECO:0000256" key="4">
    <source>
        <dbReference type="ARBA" id="ARBA00022777"/>
    </source>
</evidence>
<evidence type="ECO:0000256" key="5">
    <source>
        <dbReference type="ARBA" id="ARBA00022840"/>
    </source>
</evidence>
<organism evidence="7 8">
    <name type="scientific">Candidatus Eubacterium faecale</name>
    <dbReference type="NCBI Taxonomy" id="2838568"/>
    <lineage>
        <taxon>Bacteria</taxon>
        <taxon>Bacillati</taxon>
        <taxon>Bacillota</taxon>
        <taxon>Clostridia</taxon>
        <taxon>Eubacteriales</taxon>
        <taxon>Eubacteriaceae</taxon>
        <taxon>Eubacterium</taxon>
    </lineage>
</organism>
<keyword evidence="2" id="KW-0808">Transferase</keyword>
<comment type="caution">
    <text evidence="7">The sequence shown here is derived from an EMBL/GenBank/DDBJ whole genome shotgun (WGS) entry which is preliminary data.</text>
</comment>
<keyword evidence="3" id="KW-0547">Nucleotide-binding</keyword>
<accession>A0A9D2MIJ0</accession>
<evidence type="ECO:0000313" key="8">
    <source>
        <dbReference type="Proteomes" id="UP000823877"/>
    </source>
</evidence>
<keyword evidence="5" id="KW-0067">ATP-binding</keyword>
<dbReference type="InterPro" id="IPR008271">
    <property type="entry name" value="Ser/Thr_kinase_AS"/>
</dbReference>
<proteinExistence type="predicted"/>
<keyword evidence="1" id="KW-0723">Serine/threonine-protein kinase</keyword>
<dbReference type="PROSITE" id="PS00108">
    <property type="entry name" value="PROTEIN_KINASE_ST"/>
    <property type="match status" value="1"/>
</dbReference>
<dbReference type="EMBL" id="DWXN01000012">
    <property type="protein sequence ID" value="HJB75242.1"/>
    <property type="molecule type" value="Genomic_DNA"/>
</dbReference>
<keyword evidence="4 7" id="KW-0418">Kinase</keyword>